<dbReference type="Pfam" id="PF20700">
    <property type="entry name" value="Mutator"/>
    <property type="match status" value="1"/>
</dbReference>
<keyword evidence="1" id="KW-0175">Coiled coil</keyword>
<dbReference type="EMBL" id="KQ977157">
    <property type="protein sequence ID" value="KYN05239.1"/>
    <property type="molecule type" value="Genomic_DNA"/>
</dbReference>
<dbReference type="AlphaFoldDB" id="A0A151IKX3"/>
<evidence type="ECO:0000256" key="1">
    <source>
        <dbReference type="SAM" id="Coils"/>
    </source>
</evidence>
<organism evidence="3 4">
    <name type="scientific">Cyphomyrmex costatus</name>
    <dbReference type="NCBI Taxonomy" id="456900"/>
    <lineage>
        <taxon>Eukaryota</taxon>
        <taxon>Metazoa</taxon>
        <taxon>Ecdysozoa</taxon>
        <taxon>Arthropoda</taxon>
        <taxon>Hexapoda</taxon>
        <taxon>Insecta</taxon>
        <taxon>Pterygota</taxon>
        <taxon>Neoptera</taxon>
        <taxon>Endopterygota</taxon>
        <taxon>Hymenoptera</taxon>
        <taxon>Apocrita</taxon>
        <taxon>Aculeata</taxon>
        <taxon>Formicoidea</taxon>
        <taxon>Formicidae</taxon>
        <taxon>Myrmicinae</taxon>
        <taxon>Cyphomyrmex</taxon>
    </lineage>
</organism>
<evidence type="ECO:0000313" key="4">
    <source>
        <dbReference type="Proteomes" id="UP000078542"/>
    </source>
</evidence>
<evidence type="ECO:0000259" key="2">
    <source>
        <dbReference type="Pfam" id="PF20700"/>
    </source>
</evidence>
<sequence length="379" mass="43744">MAENNNALIAIAILMLDSSSDDSSSTDSDEELINAVQIIRDKRPRIQNYIEVITLYDDKEFKSHFRLRRSTFEYVLNSYRYKQKINASFYKNILGQLNEIFKKECVLHVKKRLYRRANEAKKQLAQIRKSAKRETAKQLSVKKIKKGTKSTKKTKSVELTIKLMKELPIYFELAVRRHPESIEDMRNAIWATFYHKISSDDEPQHSRCPAGPDSWCKYRKAEANNTLQNFQHPPALSEEVQPFLKSIYEDLTTDDLLERCLGANTQNSNESYNACVWHLAPKHMFAGKKIIEIAAYCAACTFNEGHQPLLKITEVMDITIGQEAATFVQKHNEARNAQFNRRTSDASKDRRTAIRNERMEENAVYDEVEGIMYAAGIAD</sequence>
<dbReference type="Proteomes" id="UP000078542">
    <property type="component" value="Unassembled WGS sequence"/>
</dbReference>
<name>A0A151IKX3_9HYME</name>
<protein>
    <recommendedName>
        <fullName evidence="2">Mutator-like transposase domain-containing protein</fullName>
    </recommendedName>
</protein>
<evidence type="ECO:0000313" key="3">
    <source>
        <dbReference type="EMBL" id="KYN05239.1"/>
    </source>
</evidence>
<accession>A0A151IKX3</accession>
<feature type="domain" description="Mutator-like transposase" evidence="2">
    <location>
        <begin position="99"/>
        <end position="216"/>
    </location>
</feature>
<feature type="coiled-coil region" evidence="1">
    <location>
        <begin position="110"/>
        <end position="137"/>
    </location>
</feature>
<keyword evidence="4" id="KW-1185">Reference proteome</keyword>
<gene>
    <name evidence="3" type="ORF">ALC62_03858</name>
</gene>
<dbReference type="InterPro" id="IPR049012">
    <property type="entry name" value="Mutator_transp_dom"/>
</dbReference>
<proteinExistence type="predicted"/>
<dbReference type="STRING" id="456900.A0A151IKX3"/>
<reference evidence="3 4" key="1">
    <citation type="submission" date="2016-03" db="EMBL/GenBank/DDBJ databases">
        <title>Cyphomyrmex costatus WGS genome.</title>
        <authorList>
            <person name="Nygaard S."/>
            <person name="Hu H."/>
            <person name="Boomsma J."/>
            <person name="Zhang G."/>
        </authorList>
    </citation>
    <scope>NUCLEOTIDE SEQUENCE [LARGE SCALE GENOMIC DNA]</scope>
    <source>
        <strain evidence="3">MS0001</strain>
        <tissue evidence="3">Whole body</tissue>
    </source>
</reference>